<dbReference type="PANTHER" id="PTHR35391:SF7">
    <property type="entry name" value="C2H2-TYPE DOMAIN-CONTAINING PROTEIN"/>
    <property type="match status" value="1"/>
</dbReference>
<feature type="domain" description="Oxidoreductase acuF-like C2H2 type zinc-finger" evidence="2">
    <location>
        <begin position="377"/>
        <end position="405"/>
    </location>
</feature>
<dbReference type="InterPro" id="IPR058925">
    <property type="entry name" value="zf-C2H2_AcuF"/>
</dbReference>
<protein>
    <recommendedName>
        <fullName evidence="2">Oxidoreductase acuF-like C2H2 type zinc-finger domain-containing protein</fullName>
    </recommendedName>
</protein>
<comment type="caution">
    <text evidence="3">The sequence shown here is derived from an EMBL/GenBank/DDBJ whole genome shotgun (WGS) entry which is preliminary data.</text>
</comment>
<gene>
    <name evidence="3" type="ORF">TWF481_007726</name>
</gene>
<dbReference type="AlphaFoldDB" id="A0AAV9WDB5"/>
<feature type="region of interest" description="Disordered" evidence="1">
    <location>
        <begin position="543"/>
        <end position="566"/>
    </location>
</feature>
<dbReference type="Proteomes" id="UP001370758">
    <property type="component" value="Unassembled WGS sequence"/>
</dbReference>
<evidence type="ECO:0000313" key="3">
    <source>
        <dbReference type="EMBL" id="KAK6505835.1"/>
    </source>
</evidence>
<keyword evidence="4" id="KW-1185">Reference proteome</keyword>
<reference evidence="3 4" key="1">
    <citation type="submission" date="2023-08" db="EMBL/GenBank/DDBJ databases">
        <authorList>
            <person name="Palmer J.M."/>
        </authorList>
    </citation>
    <scope>NUCLEOTIDE SEQUENCE [LARGE SCALE GENOMIC DNA]</scope>
    <source>
        <strain evidence="3 4">TWF481</strain>
    </source>
</reference>
<evidence type="ECO:0000313" key="4">
    <source>
        <dbReference type="Proteomes" id="UP001370758"/>
    </source>
</evidence>
<organism evidence="3 4">
    <name type="scientific">Arthrobotrys musiformis</name>
    <dbReference type="NCBI Taxonomy" id="47236"/>
    <lineage>
        <taxon>Eukaryota</taxon>
        <taxon>Fungi</taxon>
        <taxon>Dikarya</taxon>
        <taxon>Ascomycota</taxon>
        <taxon>Pezizomycotina</taxon>
        <taxon>Orbiliomycetes</taxon>
        <taxon>Orbiliales</taxon>
        <taxon>Orbiliaceae</taxon>
        <taxon>Arthrobotrys</taxon>
    </lineage>
</organism>
<feature type="region of interest" description="Disordered" evidence="1">
    <location>
        <begin position="700"/>
        <end position="738"/>
    </location>
</feature>
<feature type="region of interest" description="Disordered" evidence="1">
    <location>
        <begin position="666"/>
        <end position="686"/>
    </location>
</feature>
<feature type="compositionally biased region" description="Basic and acidic residues" evidence="1">
    <location>
        <begin position="720"/>
        <end position="729"/>
    </location>
</feature>
<evidence type="ECO:0000259" key="2">
    <source>
        <dbReference type="Pfam" id="PF26082"/>
    </source>
</evidence>
<evidence type="ECO:0000256" key="1">
    <source>
        <dbReference type="SAM" id="MobiDB-lite"/>
    </source>
</evidence>
<dbReference type="Pfam" id="PF26082">
    <property type="entry name" value="zf-C2H2_AcuF"/>
    <property type="match status" value="1"/>
</dbReference>
<proteinExistence type="predicted"/>
<sequence length="923" mass="103464">MGDKEPQKDTTVPPIGISIPMTETEKLIAGEGFPEPTNARVGENPYTGGALFEAMSLVCDIVDSVLEIPGIKDSAKLEEIQVKLDLWADGVELTTGRLERVLQESNGFKRPIFMIWLAFFRYLITKKDTDFYNLAIADRVPGIVSLVEKINFAHQVTLGEDFPENHGDTTTDTNTPDSNLHDQVQDFIKEFQEFQERLSKIAPFLMNILKDQEESRESSFLNGDEELDAEWKTIHEERLKTLKDLRPQDWYRNNLRERFLGIDNEVSEIISRELWELYRNVKATLYEQSIPKAATSSATEAGIETAAETIKGKTILGHDSTYESMQSLAASMIRPAPRKLGITLSDIASNFSNSSVQLKDRPQVPPPPEGVEIGQVEAFRCQFCLEMVSDIDTTKKWRKHVLADIRPYFCTFPNCDEATVRYRSKAEWMAHEVNSHRLRTLWKCKFSACAEFEEQTGFKTEQELISHHISKHNMRHGVEKHTVQNLLNSSRTAELDPSLSFCRICQQELPNKISRLASHIGRHLEDAALPILSQLDDRECQSDDSAVGACSDSSNLDTKSSPRPETAKYVYSERDIDIGDLRDLDGPGLVPGHHIGIPDDPAYSRLDAADDFESRKLTSPWSYTQTAQRLAASSVLVGAYRDVLAADNAIVKAILRARSAANLLETDPMNELGPGSGDSGPKGTPALDDINPLGFSTGSDHSLDQRGLIDVTGTSPRPQATREEMHTGDEEQLGPSSSQIAQIHRTLLAKSKYSMEPCLEPDLGMRLQILSPEIEDQACEAYKFFGCPLERIGHPSYPCLSVESSSPRSPPLQFSTLAGVRQHLQKAHIHLFSEEALRSLDYPRAATWNQVFLRLFLSWPYDQPIPPPWVTHKSLYSELRDEESTRPRSNHVIDGSTALEFYIRQDLLALTPIGGFPETKGQK</sequence>
<dbReference type="PANTHER" id="PTHR35391">
    <property type="entry name" value="C2H2-TYPE DOMAIN-CONTAINING PROTEIN-RELATED"/>
    <property type="match status" value="1"/>
</dbReference>
<name>A0AAV9WDB5_9PEZI</name>
<accession>A0AAV9WDB5</accession>
<dbReference type="EMBL" id="JAVHJL010000004">
    <property type="protein sequence ID" value="KAK6505835.1"/>
    <property type="molecule type" value="Genomic_DNA"/>
</dbReference>